<dbReference type="KEGG" id="jag:GJA_3070"/>
<dbReference type="Gene3D" id="1.10.760.10">
    <property type="entry name" value="Cytochrome c-like domain"/>
    <property type="match status" value="1"/>
</dbReference>
<dbReference type="InterPro" id="IPR051459">
    <property type="entry name" value="Cytochrome_c-type_DH"/>
</dbReference>
<dbReference type="GO" id="GO:0005506">
    <property type="term" value="F:iron ion binding"/>
    <property type="evidence" value="ECO:0007669"/>
    <property type="project" value="InterPro"/>
</dbReference>
<feature type="domain" description="Cytochrome c" evidence="8">
    <location>
        <begin position="23"/>
        <end position="101"/>
    </location>
</feature>
<feature type="signal peptide" evidence="7">
    <location>
        <begin position="1"/>
        <end position="25"/>
    </location>
</feature>
<keyword evidence="1" id="KW-0813">Transport</keyword>
<dbReference type="PROSITE" id="PS51007">
    <property type="entry name" value="CYTC"/>
    <property type="match status" value="1"/>
</dbReference>
<dbReference type="HOGENOM" id="CLU_093848_3_2_4"/>
<dbReference type="PRINTS" id="PR00605">
    <property type="entry name" value="CYTCHROMECIC"/>
</dbReference>
<dbReference type="STRING" id="1349767.GJA_3070"/>
<gene>
    <name evidence="9" type="ORF">GJA_3070</name>
</gene>
<dbReference type="InterPro" id="IPR036909">
    <property type="entry name" value="Cyt_c-like_dom_sf"/>
</dbReference>
<reference evidence="9 10" key="1">
    <citation type="journal article" date="2015" name="Genome Announc.">
        <title>Genome Sequence of Mushroom Soft-Rot Pathogen Janthinobacterium agaricidamnosum.</title>
        <authorList>
            <person name="Graupner K."/>
            <person name="Lackner G."/>
            <person name="Hertweck C."/>
        </authorList>
    </citation>
    <scope>NUCLEOTIDE SEQUENCE [LARGE SCALE GENOMIC DNA]</scope>
    <source>
        <strain evidence="10">NBRC 102515 / DSM 9628</strain>
    </source>
</reference>
<evidence type="ECO:0000256" key="4">
    <source>
        <dbReference type="ARBA" id="ARBA00022982"/>
    </source>
</evidence>
<keyword evidence="2 6" id="KW-0349">Heme</keyword>
<evidence type="ECO:0000256" key="6">
    <source>
        <dbReference type="PROSITE-ProRule" id="PRU00433"/>
    </source>
</evidence>
<accession>W0V736</accession>
<dbReference type="SUPFAM" id="SSF46626">
    <property type="entry name" value="Cytochrome c"/>
    <property type="match status" value="1"/>
</dbReference>
<dbReference type="eggNOG" id="COG2010">
    <property type="taxonomic scope" value="Bacteria"/>
</dbReference>
<keyword evidence="10" id="KW-1185">Reference proteome</keyword>
<evidence type="ECO:0000313" key="9">
    <source>
        <dbReference type="EMBL" id="CDG83696.1"/>
    </source>
</evidence>
<protein>
    <submittedName>
        <fullName evidence="9">Cytochrome c family protein</fullName>
    </submittedName>
</protein>
<keyword evidence="3 6" id="KW-0479">Metal-binding</keyword>
<evidence type="ECO:0000256" key="2">
    <source>
        <dbReference type="ARBA" id="ARBA00022617"/>
    </source>
</evidence>
<proteinExistence type="predicted"/>
<keyword evidence="7" id="KW-0732">Signal</keyword>
<dbReference type="PANTHER" id="PTHR35008:SF8">
    <property type="entry name" value="ALCOHOL DEHYDROGENASE CYTOCHROME C SUBUNIT"/>
    <property type="match status" value="1"/>
</dbReference>
<sequence length="135" mass="13651">MKNNFMTALGALALLAMAQSAGAQAMDGKTVFANNCAACHMAGGTGIPGAFPALKANKFVLGDADQVIVTVLKGRGGMPTFAESLDDGQLALAVSYIRGAWGNTGAAVSTEQVAGVRSKSNAAGVVKKEQPTNIH</sequence>
<feature type="chain" id="PRO_5004798577" evidence="7">
    <location>
        <begin position="26"/>
        <end position="135"/>
    </location>
</feature>
<dbReference type="RefSeq" id="WP_051780870.1">
    <property type="nucleotide sequence ID" value="NZ_BCTH01000080.1"/>
</dbReference>
<name>W0V736_9BURK</name>
<dbReference type="EMBL" id="HG322949">
    <property type="protein sequence ID" value="CDG83696.1"/>
    <property type="molecule type" value="Genomic_DNA"/>
</dbReference>
<dbReference type="InterPro" id="IPR009056">
    <property type="entry name" value="Cyt_c-like_dom"/>
</dbReference>
<evidence type="ECO:0000259" key="8">
    <source>
        <dbReference type="PROSITE" id="PS51007"/>
    </source>
</evidence>
<dbReference type="GO" id="GO:0009055">
    <property type="term" value="F:electron transfer activity"/>
    <property type="evidence" value="ECO:0007669"/>
    <property type="project" value="InterPro"/>
</dbReference>
<keyword evidence="5 6" id="KW-0408">Iron</keyword>
<dbReference type="GO" id="GO:0020037">
    <property type="term" value="F:heme binding"/>
    <property type="evidence" value="ECO:0007669"/>
    <property type="project" value="InterPro"/>
</dbReference>
<evidence type="ECO:0000313" key="10">
    <source>
        <dbReference type="Proteomes" id="UP000027604"/>
    </source>
</evidence>
<dbReference type="AlphaFoldDB" id="W0V736"/>
<evidence type="ECO:0000256" key="7">
    <source>
        <dbReference type="SAM" id="SignalP"/>
    </source>
</evidence>
<dbReference type="InterPro" id="IPR008168">
    <property type="entry name" value="Cyt_C_IC"/>
</dbReference>
<evidence type="ECO:0000256" key="3">
    <source>
        <dbReference type="ARBA" id="ARBA00022723"/>
    </source>
</evidence>
<dbReference type="OrthoDB" id="9809720at2"/>
<dbReference type="Proteomes" id="UP000027604">
    <property type="component" value="Chromosome I"/>
</dbReference>
<evidence type="ECO:0000256" key="5">
    <source>
        <dbReference type="ARBA" id="ARBA00023004"/>
    </source>
</evidence>
<dbReference type="PANTHER" id="PTHR35008">
    <property type="entry name" value="BLL4482 PROTEIN-RELATED"/>
    <property type="match status" value="1"/>
</dbReference>
<evidence type="ECO:0000256" key="1">
    <source>
        <dbReference type="ARBA" id="ARBA00022448"/>
    </source>
</evidence>
<keyword evidence="4" id="KW-0249">Electron transport</keyword>
<organism evidence="9 10">
    <name type="scientific">Janthinobacterium agaricidamnosum NBRC 102515 = DSM 9628</name>
    <dbReference type="NCBI Taxonomy" id="1349767"/>
    <lineage>
        <taxon>Bacteria</taxon>
        <taxon>Pseudomonadati</taxon>
        <taxon>Pseudomonadota</taxon>
        <taxon>Betaproteobacteria</taxon>
        <taxon>Burkholderiales</taxon>
        <taxon>Oxalobacteraceae</taxon>
        <taxon>Janthinobacterium</taxon>
    </lineage>
</organism>
<dbReference type="PATRIC" id="fig|1349767.4.peg.4775"/>
<dbReference type="Pfam" id="PF13442">
    <property type="entry name" value="Cytochrome_CBB3"/>
    <property type="match status" value="1"/>
</dbReference>